<dbReference type="SUPFAM" id="SSF53335">
    <property type="entry name" value="S-adenosyl-L-methionine-dependent methyltransferases"/>
    <property type="match status" value="1"/>
</dbReference>
<dbReference type="EMBL" id="BMOY01000012">
    <property type="protein sequence ID" value="GGJ03385.1"/>
    <property type="molecule type" value="Genomic_DNA"/>
</dbReference>
<dbReference type="Proteomes" id="UP000637695">
    <property type="component" value="Unassembled WGS sequence"/>
</dbReference>
<reference evidence="2" key="2">
    <citation type="submission" date="2020-09" db="EMBL/GenBank/DDBJ databases">
        <authorList>
            <person name="Sun Q."/>
            <person name="Ohkuma M."/>
        </authorList>
    </citation>
    <scope>NUCLEOTIDE SEQUENCE</scope>
    <source>
        <strain evidence="2">JCM 18487</strain>
    </source>
</reference>
<feature type="domain" description="Methyltransferase type 11" evidence="1">
    <location>
        <begin position="29"/>
        <end position="124"/>
    </location>
</feature>
<gene>
    <name evidence="2" type="ORF">GCM10010885_10830</name>
</gene>
<protein>
    <submittedName>
        <fullName evidence="2">Methyltransferase type 11</fullName>
    </submittedName>
</protein>
<reference evidence="2" key="1">
    <citation type="journal article" date="2014" name="Int. J. Syst. Evol. Microbiol.">
        <title>Complete genome sequence of Corynebacterium casei LMG S-19264T (=DSM 44701T), isolated from a smear-ripened cheese.</title>
        <authorList>
            <consortium name="US DOE Joint Genome Institute (JGI-PGF)"/>
            <person name="Walter F."/>
            <person name="Albersmeier A."/>
            <person name="Kalinowski J."/>
            <person name="Ruckert C."/>
        </authorList>
    </citation>
    <scope>NUCLEOTIDE SEQUENCE</scope>
    <source>
        <strain evidence="2">JCM 18487</strain>
    </source>
</reference>
<keyword evidence="2" id="KW-0489">Methyltransferase</keyword>
<organism evidence="2 3">
    <name type="scientific">Alicyclobacillus cellulosilyticus</name>
    <dbReference type="NCBI Taxonomy" id="1003997"/>
    <lineage>
        <taxon>Bacteria</taxon>
        <taxon>Bacillati</taxon>
        <taxon>Bacillota</taxon>
        <taxon>Bacilli</taxon>
        <taxon>Bacillales</taxon>
        <taxon>Alicyclobacillaceae</taxon>
        <taxon>Alicyclobacillus</taxon>
    </lineage>
</organism>
<comment type="caution">
    <text evidence="2">The sequence shown here is derived from an EMBL/GenBank/DDBJ whole genome shotgun (WGS) entry which is preliminary data.</text>
</comment>
<evidence type="ECO:0000313" key="3">
    <source>
        <dbReference type="Proteomes" id="UP000637695"/>
    </source>
</evidence>
<dbReference type="Gene3D" id="3.40.50.150">
    <property type="entry name" value="Vaccinia Virus protein VP39"/>
    <property type="match status" value="1"/>
</dbReference>
<dbReference type="GO" id="GO:0032259">
    <property type="term" value="P:methylation"/>
    <property type="evidence" value="ECO:0007669"/>
    <property type="project" value="UniProtKB-KW"/>
</dbReference>
<dbReference type="PANTHER" id="PTHR42912">
    <property type="entry name" value="METHYLTRANSFERASE"/>
    <property type="match status" value="1"/>
</dbReference>
<dbReference type="Pfam" id="PF08241">
    <property type="entry name" value="Methyltransf_11"/>
    <property type="match status" value="1"/>
</dbReference>
<dbReference type="InterPro" id="IPR013216">
    <property type="entry name" value="Methyltransf_11"/>
</dbReference>
<evidence type="ECO:0000259" key="1">
    <source>
        <dbReference type="Pfam" id="PF08241"/>
    </source>
</evidence>
<accession>A0A917NIC5</accession>
<evidence type="ECO:0000313" key="2">
    <source>
        <dbReference type="EMBL" id="GGJ03385.1"/>
    </source>
</evidence>
<keyword evidence="2" id="KW-0808">Transferase</keyword>
<dbReference type="InterPro" id="IPR050508">
    <property type="entry name" value="Methyltransf_Superfamily"/>
</dbReference>
<dbReference type="InterPro" id="IPR029063">
    <property type="entry name" value="SAM-dependent_MTases_sf"/>
</dbReference>
<dbReference type="CDD" id="cd02440">
    <property type="entry name" value="AdoMet_MTases"/>
    <property type="match status" value="1"/>
</dbReference>
<dbReference type="AlphaFoldDB" id="A0A917NIC5"/>
<dbReference type="PANTHER" id="PTHR42912:SF80">
    <property type="entry name" value="METHYLTRANSFERASE DOMAIN-CONTAINING PROTEIN"/>
    <property type="match status" value="1"/>
</dbReference>
<dbReference type="GO" id="GO:0008757">
    <property type="term" value="F:S-adenosylmethionine-dependent methyltransferase activity"/>
    <property type="evidence" value="ECO:0007669"/>
    <property type="project" value="InterPro"/>
</dbReference>
<name>A0A917NIC5_9BACL</name>
<keyword evidence="3" id="KW-1185">Reference proteome</keyword>
<sequence>MVNPERRNLLPPETILQQLDIVPEHVVADIGCGPGYFSLPLAQLSSTVYGVDVSQEMLDILAQRAAAAGVHHIQLIRAPAEQIPLPDATVDRALCAFVLHEVDDLQQTLAELHRLLKPDGKLMIIEWDTKPMDMGPPLDERMDMEELAKQVQAAGFYTETRRLNPYHYMVLAWK</sequence>
<proteinExistence type="predicted"/>